<evidence type="ECO:0000256" key="10">
    <source>
        <dbReference type="ARBA" id="ARBA00022723"/>
    </source>
</evidence>
<keyword evidence="11" id="KW-0460">Magnesium</keyword>
<accession>A0A1G8VR40</accession>
<dbReference type="RefSeq" id="WP_090303870.1">
    <property type="nucleotide sequence ID" value="NZ_FNFE01000001.1"/>
</dbReference>
<keyword evidence="8 20" id="KW-0808">Transferase</keyword>
<keyword evidence="10" id="KW-0479">Metal-binding</keyword>
<keyword evidence="12 18" id="KW-1133">Transmembrane helix</keyword>
<feature type="transmembrane region" description="Helical" evidence="18">
    <location>
        <begin position="377"/>
        <end position="396"/>
    </location>
</feature>
<dbReference type="Proteomes" id="UP000198882">
    <property type="component" value="Unassembled WGS sequence"/>
</dbReference>
<evidence type="ECO:0000256" key="9">
    <source>
        <dbReference type="ARBA" id="ARBA00022692"/>
    </source>
</evidence>
<evidence type="ECO:0000256" key="13">
    <source>
        <dbReference type="ARBA" id="ARBA00023136"/>
    </source>
</evidence>
<dbReference type="EC" id="2.4.99.21" evidence="6"/>
<keyword evidence="7" id="KW-0328">Glycosyltransferase</keyword>
<evidence type="ECO:0000256" key="4">
    <source>
        <dbReference type="ARBA" id="ARBA00004922"/>
    </source>
</evidence>
<dbReference type="STRING" id="1095776.SAMN04515672_1458"/>
<evidence type="ECO:0000256" key="14">
    <source>
        <dbReference type="ARBA" id="ARBA00023211"/>
    </source>
</evidence>
<evidence type="ECO:0000256" key="15">
    <source>
        <dbReference type="ARBA" id="ARBA00030679"/>
    </source>
</evidence>
<evidence type="ECO:0000256" key="6">
    <source>
        <dbReference type="ARBA" id="ARBA00012602"/>
    </source>
</evidence>
<dbReference type="PANTHER" id="PTHR13872">
    <property type="entry name" value="DOLICHYL-DIPHOSPHOOLIGOSACCHARIDE--PROTEIN GLYCOSYLTRANSFERASE SUBUNIT"/>
    <property type="match status" value="1"/>
</dbReference>
<dbReference type="GO" id="GO:0005886">
    <property type="term" value="C:plasma membrane"/>
    <property type="evidence" value="ECO:0007669"/>
    <property type="project" value="UniProtKB-SubCell"/>
</dbReference>
<evidence type="ECO:0000256" key="17">
    <source>
        <dbReference type="SAM" id="MobiDB-lite"/>
    </source>
</evidence>
<keyword evidence="13 18" id="KW-0472">Membrane</keyword>
<dbReference type="GO" id="GO:0004576">
    <property type="term" value="F:oligosaccharyl transferase activity"/>
    <property type="evidence" value="ECO:0007669"/>
    <property type="project" value="InterPro"/>
</dbReference>
<comment type="similarity">
    <text evidence="5">Belongs to the STT3 family.</text>
</comment>
<dbReference type="PANTHER" id="PTHR13872:SF1">
    <property type="entry name" value="DOLICHYL-DIPHOSPHOOLIGOSACCHARIDE--PROTEIN GLYCOSYLTRANSFERASE SUBUNIT STT3B"/>
    <property type="match status" value="1"/>
</dbReference>
<feature type="transmembrane region" description="Helical" evidence="18">
    <location>
        <begin position="517"/>
        <end position="538"/>
    </location>
</feature>
<sequence length="814" mass="87742">MPDEPDPAAVADAAATFREDRDDGAQALETVLAVDADHDGWTFDDLPLDSGTFGELVSRGIVTKSDGEYRVSSREGVRAGLEGRDVSVDRSGSESGFSSPIALDPRAAVGLVGVLGLLLVSRLWTYGSVFRGDEVVSPANDPYYYRYWTEALLADSSGITDTSVITSLPEGAAERRPLTHSTHWFFAELLGGDQWAADMVAAWLPVVGTVLLGIVVYWLAVVVSDDVRIGLASVIILALTPAHAVYTQIGFLEHRVHQYLYLGVTLLTLAWLAVDLQRRALESTPRAAVVGHLRSPWTWLAAVVLGIAATLSMFAWGGSILMLVPLAAYVGLKVAVDARAGLSPAASTAPIFVGLALGAALGVFLHFRLGWHDQFTAVVPLLVVAGIVAVAVVGELWRRLEWHAGVLVGVQVLLAGAGLFAFRRVRPEEWTRITERADDLFFREGAQETASLLAVENAVVLGPLTQFGLGFYLGILVLAWACWAVYRRYEPGWLLLAVYAVCWLALAAIQGRFAAQLAIPISVLGGMGLVWLLSWTHLARDPMPFRERGEGDVESGSEAARGTVADGGERRPSLVVPGDAKTLVTLVWIVLLVCGMSLFFIPSMLAETTHSDAQFEATAVIDDHAEATDREYPETFVFSEWGDNRLYNYFVNGESESYAYAQANFEPFVFSDDPDGWYEEFAERDVGYVVTTDLDGEFAETTSQTQLHDDLGTGGEETEPLAHYQAIYVGEDATAFAVVPGATITSTGEPGETVIVATEVEVSGETISYEREVTAGEDGSLEVTVPYAGEYAVGDGTVEVSEEAVENGETVQVQ</sequence>
<dbReference type="AlphaFoldDB" id="A0A1G8VR40"/>
<feature type="transmembrane region" description="Helical" evidence="18">
    <location>
        <begin position="582"/>
        <end position="601"/>
    </location>
</feature>
<dbReference type="Pfam" id="PF18079">
    <property type="entry name" value="AglB_L1"/>
    <property type="match status" value="1"/>
</dbReference>
<evidence type="ECO:0000256" key="3">
    <source>
        <dbReference type="ARBA" id="ARBA00004651"/>
    </source>
</evidence>
<name>A0A1G8VR40_9EURY</name>
<evidence type="ECO:0000256" key="5">
    <source>
        <dbReference type="ARBA" id="ARBA00010810"/>
    </source>
</evidence>
<evidence type="ECO:0000259" key="19">
    <source>
        <dbReference type="Pfam" id="PF18079"/>
    </source>
</evidence>
<evidence type="ECO:0000256" key="2">
    <source>
        <dbReference type="ARBA" id="ARBA00001946"/>
    </source>
</evidence>
<feature type="transmembrane region" description="Helical" evidence="18">
    <location>
        <begin position="342"/>
        <end position="365"/>
    </location>
</feature>
<keyword evidence="14" id="KW-0464">Manganese</keyword>
<feature type="transmembrane region" description="Helical" evidence="18">
    <location>
        <begin position="467"/>
        <end position="486"/>
    </location>
</feature>
<protein>
    <recommendedName>
        <fullName evidence="6">dolichyl-phosphooligosaccharide-protein glycotransferase</fullName>
        <ecNumber evidence="6">2.4.99.21</ecNumber>
    </recommendedName>
    <alternativeName>
        <fullName evidence="15">Oligosaccharyl transferase</fullName>
    </alternativeName>
</protein>
<keyword evidence="9 18" id="KW-0812">Transmembrane</keyword>
<evidence type="ECO:0000313" key="21">
    <source>
        <dbReference type="Proteomes" id="UP000198882"/>
    </source>
</evidence>
<proteinExistence type="inferred from homology"/>
<comment type="subcellular location">
    <subcellularLocation>
        <location evidence="3">Cell membrane</location>
        <topology evidence="3">Multi-pass membrane protein</topology>
    </subcellularLocation>
</comment>
<dbReference type="InterPro" id="IPR003674">
    <property type="entry name" value="Oligo_trans_STT3"/>
</dbReference>
<feature type="region of interest" description="Disordered" evidence="17">
    <location>
        <begin position="547"/>
        <end position="566"/>
    </location>
</feature>
<feature type="transmembrane region" description="Helical" evidence="18">
    <location>
        <begin position="492"/>
        <end position="510"/>
    </location>
</feature>
<comment type="pathway">
    <text evidence="4">Protein modification; protein glycosylation.</text>
</comment>
<evidence type="ECO:0000256" key="18">
    <source>
        <dbReference type="SAM" id="Phobius"/>
    </source>
</evidence>
<feature type="transmembrane region" description="Helical" evidence="18">
    <location>
        <begin position="402"/>
        <end position="422"/>
    </location>
</feature>
<dbReference type="EMBL" id="FNFE01000001">
    <property type="protein sequence ID" value="SDJ68357.1"/>
    <property type="molecule type" value="Genomic_DNA"/>
</dbReference>
<comment type="catalytic activity">
    <reaction evidence="16">
        <text>an archaeal dolichyl phosphooligosaccharide + [protein]-L-asparagine = an archaeal dolichyl phosphate + a glycoprotein with the oligosaccharide chain attached by N-beta-D-glycosyl linkage to a protein L-asparagine.</text>
        <dbReference type="EC" id="2.4.99.21"/>
    </reaction>
</comment>
<evidence type="ECO:0000256" key="12">
    <source>
        <dbReference type="ARBA" id="ARBA00022989"/>
    </source>
</evidence>
<comment type="cofactor">
    <cofactor evidence="2">
        <name>Mg(2+)</name>
        <dbReference type="ChEBI" id="CHEBI:18420"/>
    </cofactor>
</comment>
<feature type="transmembrane region" description="Helical" evidence="18">
    <location>
        <begin position="200"/>
        <end position="220"/>
    </location>
</feature>
<dbReference type="Gene3D" id="2.60.40.3390">
    <property type="match status" value="1"/>
</dbReference>
<evidence type="ECO:0000256" key="8">
    <source>
        <dbReference type="ARBA" id="ARBA00022679"/>
    </source>
</evidence>
<evidence type="ECO:0000313" key="20">
    <source>
        <dbReference type="EMBL" id="SDJ68357.1"/>
    </source>
</evidence>
<feature type="transmembrane region" description="Helical" evidence="18">
    <location>
        <begin position="227"/>
        <end position="246"/>
    </location>
</feature>
<reference evidence="21" key="1">
    <citation type="submission" date="2016-10" db="EMBL/GenBank/DDBJ databases">
        <authorList>
            <person name="Varghese N."/>
            <person name="Submissions S."/>
        </authorList>
    </citation>
    <scope>NUCLEOTIDE SEQUENCE [LARGE SCALE GENOMIC DNA]</scope>
    <source>
        <strain evidence="21">B4,CECT 8067,JCM 17497</strain>
    </source>
</reference>
<evidence type="ECO:0000256" key="16">
    <source>
        <dbReference type="ARBA" id="ARBA00034066"/>
    </source>
</evidence>
<dbReference type="GO" id="GO:0046872">
    <property type="term" value="F:metal ion binding"/>
    <property type="evidence" value="ECO:0007669"/>
    <property type="project" value="UniProtKB-KW"/>
</dbReference>
<dbReference type="OrthoDB" id="313284at2157"/>
<evidence type="ECO:0000256" key="11">
    <source>
        <dbReference type="ARBA" id="ARBA00022842"/>
    </source>
</evidence>
<feature type="transmembrane region" description="Helical" evidence="18">
    <location>
        <begin position="297"/>
        <end position="330"/>
    </location>
</feature>
<keyword evidence="21" id="KW-1185">Reference proteome</keyword>
<organism evidence="20 21">
    <name type="scientific">Natronorubrum texcoconense</name>
    <dbReference type="NCBI Taxonomy" id="1095776"/>
    <lineage>
        <taxon>Archaea</taxon>
        <taxon>Methanobacteriati</taxon>
        <taxon>Methanobacteriota</taxon>
        <taxon>Stenosarchaea group</taxon>
        <taxon>Halobacteria</taxon>
        <taxon>Halobacteriales</taxon>
        <taxon>Natrialbaceae</taxon>
        <taxon>Natronorubrum</taxon>
    </lineage>
</organism>
<evidence type="ECO:0000256" key="7">
    <source>
        <dbReference type="ARBA" id="ARBA00022676"/>
    </source>
</evidence>
<feature type="domain" description="Archaeal glycosylation protein B peripheral" evidence="19">
    <location>
        <begin position="741"/>
        <end position="810"/>
    </location>
</feature>
<dbReference type="InterPro" id="IPR041154">
    <property type="entry name" value="AglB_P1"/>
</dbReference>
<gene>
    <name evidence="20" type="ORF">SAMN04515672_1458</name>
</gene>
<comment type="cofactor">
    <cofactor evidence="1">
        <name>Mn(2+)</name>
        <dbReference type="ChEBI" id="CHEBI:29035"/>
    </cofactor>
</comment>
<feature type="transmembrane region" description="Helical" evidence="18">
    <location>
        <begin position="258"/>
        <end position="276"/>
    </location>
</feature>
<evidence type="ECO:0000256" key="1">
    <source>
        <dbReference type="ARBA" id="ARBA00001936"/>
    </source>
</evidence>